<comment type="caution">
    <text evidence="1">The sequence shown here is derived from an EMBL/GenBank/DDBJ whole genome shotgun (WGS) entry which is preliminary data.</text>
</comment>
<reference evidence="1 2" key="1">
    <citation type="submission" date="2020-04" db="EMBL/GenBank/DDBJ databases">
        <title>Whole-genome sequencing of Vibrio spp. from China reveals different genetic environments of blaCTX-M-14 among diverse lineages.</title>
        <authorList>
            <person name="Zheng Z."/>
            <person name="Ye L."/>
            <person name="Chen S."/>
        </authorList>
    </citation>
    <scope>NUCLEOTIDE SEQUENCE [LARGE SCALE GENOMIC DNA]</scope>
    <source>
        <strain evidence="1 2">Vb0551</strain>
    </source>
</reference>
<dbReference type="AlphaFoldDB" id="A0A7Y0XD47"/>
<organism evidence="1 2">
    <name type="scientific">Vibrio parahaemolyticus</name>
    <dbReference type="NCBI Taxonomy" id="670"/>
    <lineage>
        <taxon>Bacteria</taxon>
        <taxon>Pseudomonadati</taxon>
        <taxon>Pseudomonadota</taxon>
        <taxon>Gammaproteobacteria</taxon>
        <taxon>Vibrionales</taxon>
        <taxon>Vibrionaceae</taxon>
        <taxon>Vibrio</taxon>
    </lineage>
</organism>
<sequence>NILIQTEVKGVYLTFRFFGTKDRTATWSDPVLLSRTPALPTRFIVSPAMRPQSFQQVDFAAEGASVRVTRAVQFTDGRQL</sequence>
<gene>
    <name evidence="1" type="ORF">HKB16_16115</name>
</gene>
<feature type="non-terminal residue" evidence="1">
    <location>
        <position position="80"/>
    </location>
</feature>
<name>A0A7Y0XD47_VIBPH</name>
<protein>
    <submittedName>
        <fullName evidence="1">Vancomycin resistance protein</fullName>
    </submittedName>
</protein>
<dbReference type="Proteomes" id="UP000518904">
    <property type="component" value="Unassembled WGS sequence"/>
</dbReference>
<evidence type="ECO:0000313" key="1">
    <source>
        <dbReference type="EMBL" id="NMU84398.1"/>
    </source>
</evidence>
<accession>A0A7Y0XD47</accession>
<proteinExistence type="predicted"/>
<evidence type="ECO:0000313" key="2">
    <source>
        <dbReference type="Proteomes" id="UP000518904"/>
    </source>
</evidence>
<feature type="non-terminal residue" evidence="1">
    <location>
        <position position="1"/>
    </location>
</feature>
<dbReference type="EMBL" id="JABCLB010001695">
    <property type="protein sequence ID" value="NMU84398.1"/>
    <property type="molecule type" value="Genomic_DNA"/>
</dbReference>